<dbReference type="InterPro" id="IPR023214">
    <property type="entry name" value="HAD_sf"/>
</dbReference>
<sequence>MGRVTAAAAAALQPRVIVFDLDGTLWDPEMYQLWGGGSPFKPHDSDSDIMIDRAGTEVHLIGESREILQTLSTDARWASTYLAISSTCDEPSWAEELLGKFTFTDAAGKSVPMASLFGDRIEIYKANKAKQHETILKKVNRVDSSVTDYGQMLFFDNQTNNTRSVTRLGVPSCYCSSGMTQGTFERGLEMWRRAQR</sequence>
<proteinExistence type="predicted"/>
<dbReference type="NCBIfam" id="TIGR01681">
    <property type="entry name" value="HAD-SF-IIIC"/>
    <property type="match status" value="1"/>
</dbReference>
<accession>A0AAW0F8X6</accession>
<dbReference type="PANTHER" id="PTHR17901">
    <property type="entry name" value="MAGNESIUM-DEPENDENT PHOSPHATASE 1 MDP1"/>
    <property type="match status" value="1"/>
</dbReference>
<dbReference type="Gene3D" id="3.40.50.1000">
    <property type="entry name" value="HAD superfamily/HAD-like"/>
    <property type="match status" value="1"/>
</dbReference>
<gene>
    <name evidence="1" type="ORF">NESM_000200300</name>
</gene>
<reference evidence="1 2" key="1">
    <citation type="journal article" date="2021" name="MBio">
        <title>A New Model Trypanosomatid, Novymonas esmeraldas: Genomic Perception of Its 'Candidatus Pandoraea novymonadis' Endosymbiont.</title>
        <authorList>
            <person name="Zakharova A."/>
            <person name="Saura A."/>
            <person name="Butenko A."/>
            <person name="Podesvova L."/>
            <person name="Warmusova S."/>
            <person name="Kostygov A.Y."/>
            <person name="Nenarokova A."/>
            <person name="Lukes J."/>
            <person name="Opperdoes F.R."/>
            <person name="Yurchenko V."/>
        </authorList>
    </citation>
    <scope>NUCLEOTIDE SEQUENCE [LARGE SCALE GENOMIC DNA]</scope>
    <source>
        <strain evidence="1 2">E262AT.01</strain>
    </source>
</reference>
<keyword evidence="2" id="KW-1185">Reference proteome</keyword>
<evidence type="ECO:0000313" key="1">
    <source>
        <dbReference type="EMBL" id="KAK7201378.1"/>
    </source>
</evidence>
<evidence type="ECO:0000313" key="2">
    <source>
        <dbReference type="Proteomes" id="UP001430356"/>
    </source>
</evidence>
<organism evidence="1 2">
    <name type="scientific">Novymonas esmeraldas</name>
    <dbReference type="NCBI Taxonomy" id="1808958"/>
    <lineage>
        <taxon>Eukaryota</taxon>
        <taxon>Discoba</taxon>
        <taxon>Euglenozoa</taxon>
        <taxon>Kinetoplastea</taxon>
        <taxon>Metakinetoplastina</taxon>
        <taxon>Trypanosomatida</taxon>
        <taxon>Trypanosomatidae</taxon>
        <taxon>Novymonas</taxon>
    </lineage>
</organism>
<name>A0AAW0F8X6_9TRYP</name>
<dbReference type="SFLD" id="SFLDG01129">
    <property type="entry name" value="C1.5:_HAD__Beta-PGM__Phosphata"/>
    <property type="match status" value="1"/>
</dbReference>
<dbReference type="Proteomes" id="UP001430356">
    <property type="component" value="Unassembled WGS sequence"/>
</dbReference>
<protein>
    <submittedName>
        <fullName evidence="1">Acid Phosphatase</fullName>
    </submittedName>
</protein>
<comment type="caution">
    <text evidence="1">The sequence shown here is derived from an EMBL/GenBank/DDBJ whole genome shotgun (WGS) entry which is preliminary data.</text>
</comment>
<dbReference type="GO" id="GO:0003993">
    <property type="term" value="F:acid phosphatase activity"/>
    <property type="evidence" value="ECO:0007669"/>
    <property type="project" value="TreeGrafter"/>
</dbReference>
<dbReference type="SFLD" id="SFLDS00003">
    <property type="entry name" value="Haloacid_Dehalogenase"/>
    <property type="match status" value="1"/>
</dbReference>
<dbReference type="SUPFAM" id="SSF56784">
    <property type="entry name" value="HAD-like"/>
    <property type="match status" value="1"/>
</dbReference>
<dbReference type="SFLD" id="SFLDG01131">
    <property type="entry name" value="C1.5.2:_MDP_Like"/>
    <property type="match status" value="1"/>
</dbReference>
<dbReference type="InterPro" id="IPR010036">
    <property type="entry name" value="MDP_1_eu_arc"/>
</dbReference>
<dbReference type="NCBIfam" id="TIGR01685">
    <property type="entry name" value="MDP-1"/>
    <property type="match status" value="1"/>
</dbReference>
<dbReference type="InterPro" id="IPR036412">
    <property type="entry name" value="HAD-like_sf"/>
</dbReference>
<dbReference type="EMBL" id="JAECZO010000014">
    <property type="protein sequence ID" value="KAK7201378.1"/>
    <property type="molecule type" value="Genomic_DNA"/>
</dbReference>
<dbReference type="InterPro" id="IPR010033">
    <property type="entry name" value="HAD_SF_ppase_IIIC"/>
</dbReference>
<dbReference type="Pfam" id="PF12689">
    <property type="entry name" value="Acid_PPase"/>
    <property type="match status" value="1"/>
</dbReference>
<dbReference type="AlphaFoldDB" id="A0AAW0F8X6"/>
<dbReference type="PANTHER" id="PTHR17901:SF14">
    <property type="entry name" value="MAGNESIUM-DEPENDENT PHOSPHATASE 1"/>
    <property type="match status" value="1"/>
</dbReference>